<evidence type="ECO:0000256" key="2">
    <source>
        <dbReference type="ARBA" id="ARBA00022448"/>
    </source>
</evidence>
<reference evidence="11" key="1">
    <citation type="submission" date="2023-10" db="EMBL/GenBank/DDBJ databases">
        <title>Chromosome-level genome of the transformable northern wattle, Acacia crassicarpa.</title>
        <authorList>
            <person name="Massaro I."/>
            <person name="Sinha N.R."/>
            <person name="Poethig S."/>
            <person name="Leichty A.R."/>
        </authorList>
    </citation>
    <scope>NUCLEOTIDE SEQUENCE</scope>
    <source>
        <strain evidence="11">Acra3RX</strain>
        <tissue evidence="11">Leaf</tissue>
    </source>
</reference>
<protein>
    <recommendedName>
        <fullName evidence="13">Auxin efflux carrier family protein</fullName>
    </recommendedName>
</protein>
<accession>A0AAE1ME95</accession>
<dbReference type="GO" id="GO:0080162">
    <property type="term" value="P:endoplasmic reticulum to cytosol auxin transport"/>
    <property type="evidence" value="ECO:0007669"/>
    <property type="project" value="InterPro"/>
</dbReference>
<comment type="function">
    <text evidence="8">Involved in cellular auxin homeostasis by regulating auxin metabolism. Regulates intracellular auxin accumulation at the endoplasmic reticulum and thus auxin availability for nuclear auxin signaling.</text>
</comment>
<dbReference type="EMBL" id="JAWXYG010000009">
    <property type="protein sequence ID" value="KAK4261984.1"/>
    <property type="molecule type" value="Genomic_DNA"/>
</dbReference>
<sequence>MGFLELLEVASVPVLEVLLVSAVGAFLATPRFNNLLSPDFRKTLNKLVFTVFTPSLVFSSFARSVSLQDMISWWFMPVNVALTFLIGGIIGWMIVKCLKPNLKLEGLIIASCSSGNLGNLPIVIIPAICFQKGGPFGDQDACHSAALSYSSFSMALGGVFIWTYTYQIMRSRSMKFKALEAAEALKVPNKDHEAHPQTRLLVHADEPNVAVQNSNKDSGNQNMVDQSLSNVSGPFCRRFIGTIGQILEELKAPPTIATFLGFLFGGVTWLRNLIIGDDAPFAVIQNSIQLMGEGTIPCITILLGGNLTQGLRSSSVTVWSIISIIVSKYIVIPIIGLCIVKMAASLNMLPPYPLFQYVLVMQYAMPPAMNISTMAQLFDVGQDECSVILFWTYGAAAIALTLWSTLLIWLLS</sequence>
<evidence type="ECO:0000256" key="7">
    <source>
        <dbReference type="ARBA" id="ARBA00023294"/>
    </source>
</evidence>
<evidence type="ECO:0000256" key="1">
    <source>
        <dbReference type="ARBA" id="ARBA00004477"/>
    </source>
</evidence>
<comment type="caution">
    <text evidence="11">The sequence shown here is derived from an EMBL/GenBank/DDBJ whole genome shotgun (WGS) entry which is preliminary data.</text>
</comment>
<keyword evidence="3 10" id="KW-0812">Transmembrane</keyword>
<evidence type="ECO:0000256" key="4">
    <source>
        <dbReference type="ARBA" id="ARBA00022824"/>
    </source>
</evidence>
<feature type="transmembrane region" description="Helical" evidence="10">
    <location>
        <begin position="316"/>
        <end position="342"/>
    </location>
</feature>
<dbReference type="GO" id="GO:0005789">
    <property type="term" value="C:endoplasmic reticulum membrane"/>
    <property type="evidence" value="ECO:0007669"/>
    <property type="project" value="UniProtKB-SubCell"/>
</dbReference>
<proteinExistence type="inferred from homology"/>
<keyword evidence="5 10" id="KW-1133">Transmembrane helix</keyword>
<comment type="subcellular location">
    <subcellularLocation>
        <location evidence="1">Endoplasmic reticulum membrane</location>
        <topology evidence="1">Multi-pass membrane protein</topology>
    </subcellularLocation>
</comment>
<gene>
    <name evidence="11" type="ORF">QN277_027607</name>
</gene>
<keyword evidence="12" id="KW-1185">Reference proteome</keyword>
<comment type="similarity">
    <text evidence="9">Belongs to the auxin efflux carrier (TC 2.A.69.2) family.</text>
</comment>
<feature type="transmembrane region" description="Helical" evidence="10">
    <location>
        <begin position="354"/>
        <end position="375"/>
    </location>
</feature>
<feature type="transmembrane region" description="Helical" evidence="10">
    <location>
        <begin position="148"/>
        <end position="166"/>
    </location>
</feature>
<dbReference type="Pfam" id="PF03547">
    <property type="entry name" value="Mem_trans"/>
    <property type="match status" value="1"/>
</dbReference>
<evidence type="ECO:0000313" key="11">
    <source>
        <dbReference type="EMBL" id="KAK4261984.1"/>
    </source>
</evidence>
<dbReference type="GO" id="GO:0009734">
    <property type="term" value="P:auxin-activated signaling pathway"/>
    <property type="evidence" value="ECO:0007669"/>
    <property type="project" value="UniProtKB-KW"/>
</dbReference>
<evidence type="ECO:0000256" key="10">
    <source>
        <dbReference type="SAM" id="Phobius"/>
    </source>
</evidence>
<evidence type="ECO:0000313" key="12">
    <source>
        <dbReference type="Proteomes" id="UP001293593"/>
    </source>
</evidence>
<dbReference type="InterPro" id="IPR045033">
    <property type="entry name" value="PILS1/3/4/5/7"/>
</dbReference>
<evidence type="ECO:0000256" key="8">
    <source>
        <dbReference type="ARBA" id="ARBA00025100"/>
    </source>
</evidence>
<dbReference type="AlphaFoldDB" id="A0AAE1ME95"/>
<keyword evidence="6 10" id="KW-0472">Membrane</keyword>
<evidence type="ECO:0000256" key="3">
    <source>
        <dbReference type="ARBA" id="ARBA00022692"/>
    </source>
</evidence>
<keyword evidence="4" id="KW-0256">Endoplasmic reticulum</keyword>
<keyword evidence="7" id="KW-0927">Auxin signaling pathway</keyword>
<name>A0AAE1ME95_9FABA</name>
<organism evidence="11 12">
    <name type="scientific">Acacia crassicarpa</name>
    <name type="common">northern wattle</name>
    <dbReference type="NCBI Taxonomy" id="499986"/>
    <lineage>
        <taxon>Eukaryota</taxon>
        <taxon>Viridiplantae</taxon>
        <taxon>Streptophyta</taxon>
        <taxon>Embryophyta</taxon>
        <taxon>Tracheophyta</taxon>
        <taxon>Spermatophyta</taxon>
        <taxon>Magnoliopsida</taxon>
        <taxon>eudicotyledons</taxon>
        <taxon>Gunneridae</taxon>
        <taxon>Pentapetalae</taxon>
        <taxon>rosids</taxon>
        <taxon>fabids</taxon>
        <taxon>Fabales</taxon>
        <taxon>Fabaceae</taxon>
        <taxon>Caesalpinioideae</taxon>
        <taxon>mimosoid clade</taxon>
        <taxon>Acacieae</taxon>
        <taxon>Acacia</taxon>
    </lineage>
</organism>
<feature type="transmembrane region" description="Helical" evidence="10">
    <location>
        <begin position="6"/>
        <end position="27"/>
    </location>
</feature>
<feature type="transmembrane region" description="Helical" evidence="10">
    <location>
        <begin position="71"/>
        <end position="95"/>
    </location>
</feature>
<evidence type="ECO:0000256" key="6">
    <source>
        <dbReference type="ARBA" id="ARBA00023136"/>
    </source>
</evidence>
<dbReference type="PANTHER" id="PTHR31651">
    <property type="match status" value="1"/>
</dbReference>
<feature type="transmembrane region" description="Helical" evidence="10">
    <location>
        <begin position="107"/>
        <end position="128"/>
    </location>
</feature>
<dbReference type="PANTHER" id="PTHR31651:SF3">
    <property type="entry name" value="PROTEIN PIN-LIKES 7"/>
    <property type="match status" value="1"/>
</dbReference>
<dbReference type="Proteomes" id="UP001293593">
    <property type="component" value="Unassembled WGS sequence"/>
</dbReference>
<dbReference type="InterPro" id="IPR004776">
    <property type="entry name" value="Mem_transp_PIN-like"/>
</dbReference>
<evidence type="ECO:0000256" key="9">
    <source>
        <dbReference type="ARBA" id="ARBA00025752"/>
    </source>
</evidence>
<keyword evidence="2" id="KW-0813">Transport</keyword>
<feature type="transmembrane region" description="Helical" evidence="10">
    <location>
        <begin position="387"/>
        <end position="411"/>
    </location>
</feature>
<evidence type="ECO:0000256" key="5">
    <source>
        <dbReference type="ARBA" id="ARBA00022989"/>
    </source>
</evidence>
<evidence type="ECO:0008006" key="13">
    <source>
        <dbReference type="Google" id="ProtNLM"/>
    </source>
</evidence>